<dbReference type="EMBL" id="GBXM01105669">
    <property type="protein sequence ID" value="JAH02908.1"/>
    <property type="molecule type" value="Transcribed_RNA"/>
</dbReference>
<proteinExistence type="predicted"/>
<sequence>MIDLVIKYAEGEILTASFFGFFLF</sequence>
<reference evidence="1" key="2">
    <citation type="journal article" date="2015" name="Fish Shellfish Immunol.">
        <title>Early steps in the European eel (Anguilla anguilla)-Vibrio vulnificus interaction in the gills: Role of the RtxA13 toxin.</title>
        <authorList>
            <person name="Callol A."/>
            <person name="Pajuelo D."/>
            <person name="Ebbesson L."/>
            <person name="Teles M."/>
            <person name="MacKenzie S."/>
            <person name="Amaro C."/>
        </authorList>
    </citation>
    <scope>NUCLEOTIDE SEQUENCE</scope>
</reference>
<reference evidence="1" key="1">
    <citation type="submission" date="2014-11" db="EMBL/GenBank/DDBJ databases">
        <authorList>
            <person name="Amaro Gonzalez C."/>
        </authorList>
    </citation>
    <scope>NUCLEOTIDE SEQUENCE</scope>
</reference>
<name>A0A0E9PGE3_ANGAN</name>
<protein>
    <submittedName>
        <fullName evidence="1">Uncharacterized protein</fullName>
    </submittedName>
</protein>
<dbReference type="AlphaFoldDB" id="A0A0E9PGE3"/>
<organism evidence="1">
    <name type="scientific">Anguilla anguilla</name>
    <name type="common">European freshwater eel</name>
    <name type="synonym">Muraena anguilla</name>
    <dbReference type="NCBI Taxonomy" id="7936"/>
    <lineage>
        <taxon>Eukaryota</taxon>
        <taxon>Metazoa</taxon>
        <taxon>Chordata</taxon>
        <taxon>Craniata</taxon>
        <taxon>Vertebrata</taxon>
        <taxon>Euteleostomi</taxon>
        <taxon>Actinopterygii</taxon>
        <taxon>Neopterygii</taxon>
        <taxon>Teleostei</taxon>
        <taxon>Anguilliformes</taxon>
        <taxon>Anguillidae</taxon>
        <taxon>Anguilla</taxon>
    </lineage>
</organism>
<evidence type="ECO:0000313" key="1">
    <source>
        <dbReference type="EMBL" id="JAH02908.1"/>
    </source>
</evidence>
<accession>A0A0E9PGE3</accession>